<sequence length="252" mass="28131">MIRISHRDVFKAWKGIHGLVAEGAAEGRRDEAFRLLGMAERELARFYRNGCDVWQAAEALPDLPRLPELAPGDRSAVEAAFAVLVRDVCGACGDFHNEACRVDGVRRIFEALLVGERPDLRPKGYLRYLVDRKAISEDQAREARLIQKDLDLHIGTIALCRGFLEWRDLIRVLREMKERKLRFGDTAVDLGLLKPGQVAEAMAVQERLAATPGQILVELGYLSPEDNKAYHAEYVGARLAAESTLLSLLGVE</sequence>
<evidence type="ECO:0000313" key="1">
    <source>
        <dbReference type="EMBL" id="NDY43387.1"/>
    </source>
</evidence>
<gene>
    <name evidence="1" type="ORF">G3N55_11110</name>
</gene>
<proteinExistence type="predicted"/>
<dbReference type="EMBL" id="JAAGRR010000161">
    <property type="protein sequence ID" value="NDY43387.1"/>
    <property type="molecule type" value="Genomic_DNA"/>
</dbReference>
<comment type="caution">
    <text evidence="1">The sequence shown here is derived from an EMBL/GenBank/DDBJ whole genome shotgun (WGS) entry which is preliminary data.</text>
</comment>
<dbReference type="RefSeq" id="WP_163299539.1">
    <property type="nucleotide sequence ID" value="NZ_JAAGRR010000161.1"/>
</dbReference>
<reference evidence="1 2" key="1">
    <citation type="submission" date="2020-02" db="EMBL/GenBank/DDBJ databases">
        <title>Comparative genomics of sulfur disproportionating microorganisms.</title>
        <authorList>
            <person name="Ward L.M."/>
            <person name="Bertran E."/>
            <person name="Johnston D.T."/>
        </authorList>
    </citation>
    <scope>NUCLEOTIDE SEQUENCE [LARGE SCALE GENOMIC DNA]</scope>
    <source>
        <strain evidence="1 2">DSM 100025</strain>
    </source>
</reference>
<dbReference type="AlphaFoldDB" id="A0A6N9TVD3"/>
<evidence type="ECO:0000313" key="2">
    <source>
        <dbReference type="Proteomes" id="UP000469346"/>
    </source>
</evidence>
<dbReference type="SUPFAM" id="SSF160246">
    <property type="entry name" value="EspE N-terminal domain-like"/>
    <property type="match status" value="1"/>
</dbReference>
<protein>
    <submittedName>
        <fullName evidence="1">Uncharacterized protein</fullName>
    </submittedName>
</protein>
<name>A0A6N9TVD3_DISTH</name>
<organism evidence="1 2">
    <name type="scientific">Dissulfurirhabdus thermomarina</name>
    <dbReference type="NCBI Taxonomy" id="1765737"/>
    <lineage>
        <taxon>Bacteria</taxon>
        <taxon>Deltaproteobacteria</taxon>
        <taxon>Dissulfurirhabdaceae</taxon>
        <taxon>Dissulfurirhabdus</taxon>
    </lineage>
</organism>
<keyword evidence="2" id="KW-1185">Reference proteome</keyword>
<accession>A0A6N9TVD3</accession>
<dbReference type="Proteomes" id="UP000469346">
    <property type="component" value="Unassembled WGS sequence"/>
</dbReference>
<dbReference type="InterPro" id="IPR037257">
    <property type="entry name" value="T2SS_E_N_sf"/>
</dbReference>